<evidence type="ECO:0008006" key="2">
    <source>
        <dbReference type="Google" id="ProtNLM"/>
    </source>
</evidence>
<reference evidence="1" key="1">
    <citation type="journal article" date="2020" name="Nature">
        <title>Giant virus diversity and host interactions through global metagenomics.</title>
        <authorList>
            <person name="Schulz F."/>
            <person name="Roux S."/>
            <person name="Paez-Espino D."/>
            <person name="Jungbluth S."/>
            <person name="Walsh D.A."/>
            <person name="Denef V.J."/>
            <person name="McMahon K.D."/>
            <person name="Konstantinidis K.T."/>
            <person name="Eloe-Fadrosh E.A."/>
            <person name="Kyrpides N.C."/>
            <person name="Woyke T."/>
        </authorList>
    </citation>
    <scope>NUCLEOTIDE SEQUENCE</scope>
    <source>
        <strain evidence="1">GVMAG-M-3300023184-53</strain>
    </source>
</reference>
<protein>
    <recommendedName>
        <fullName evidence="2">TFIIB-type domain-containing protein</fullName>
    </recommendedName>
</protein>
<name>A0A6C0IA81_9ZZZZ</name>
<accession>A0A6C0IA81</accession>
<evidence type="ECO:0000313" key="1">
    <source>
        <dbReference type="EMBL" id="QHT89246.1"/>
    </source>
</evidence>
<dbReference type="EMBL" id="MN740137">
    <property type="protein sequence ID" value="QHT89246.1"/>
    <property type="molecule type" value="Genomic_DNA"/>
</dbReference>
<dbReference type="AlphaFoldDB" id="A0A6C0IA81"/>
<dbReference type="InterPro" id="IPR007031">
    <property type="entry name" value="Poxvirus_VLTF3"/>
</dbReference>
<dbReference type="Pfam" id="PF04947">
    <property type="entry name" value="Pox_VLTF3"/>
    <property type="match status" value="1"/>
</dbReference>
<dbReference type="GO" id="GO:0046782">
    <property type="term" value="P:regulation of viral transcription"/>
    <property type="evidence" value="ECO:0007669"/>
    <property type="project" value="InterPro"/>
</dbReference>
<proteinExistence type="predicted"/>
<organism evidence="1">
    <name type="scientific">viral metagenome</name>
    <dbReference type="NCBI Taxonomy" id="1070528"/>
    <lineage>
        <taxon>unclassified sequences</taxon>
        <taxon>metagenomes</taxon>
        <taxon>organismal metagenomes</taxon>
    </lineage>
</organism>
<sequence length="356" mass="42454">MSNFKLAKKDALTDTRSSVLDLHDKKLEYFEFEKKNLSNYQHELEHLKKNNGDSHDITELEERIYRIVNDLDLNEYLLDFYLVINKESSTEENDKKGSMDTFIGSTINNSKSELYNEYIQKFNPELKQINNVKVNVSCKKCNNKNFIYDPRLADEICVSCGISTHNLDYNDPSQLLHSETINPVFVFNYKRNNHFQECLNQLQAKENTKIPPRIINDLTEEFKKYNITDPKMFTPTLVKGYLKKLKYNKYYEHIPTIINEFCGLRAPKMTPELEQQLKIMFDEIQGPFEKYSKIICPERKNFLNYNYVFYKMCQLLKKDEFLNFFPLLKNREILYQHDLIWKGICKDVHWQFIPSI</sequence>